<feature type="region of interest" description="Disordered" evidence="1">
    <location>
        <begin position="1"/>
        <end position="35"/>
    </location>
</feature>
<sequence length="92" mass="10199">MKQMVIQDDQKSLIKQGTNSKTNTNTNTNTPSLDTTSILKPIQSITTNRKVSQKASCPGTRADAIPNTRRIEPPCIVVQRAKEPEPNRSHEV</sequence>
<dbReference type="AlphaFoldDB" id="A0A9X0BCS6"/>
<protein>
    <submittedName>
        <fullName evidence="2">Uncharacterized protein</fullName>
    </submittedName>
</protein>
<dbReference type="Proteomes" id="UP001147747">
    <property type="component" value="Unassembled WGS sequence"/>
</dbReference>
<dbReference type="GeneID" id="81365411"/>
<gene>
    <name evidence="2" type="ORF">N7509_001794</name>
</gene>
<organism evidence="2 3">
    <name type="scientific">Penicillium cosmopolitanum</name>
    <dbReference type="NCBI Taxonomy" id="1131564"/>
    <lineage>
        <taxon>Eukaryota</taxon>
        <taxon>Fungi</taxon>
        <taxon>Dikarya</taxon>
        <taxon>Ascomycota</taxon>
        <taxon>Pezizomycotina</taxon>
        <taxon>Eurotiomycetes</taxon>
        <taxon>Eurotiomycetidae</taxon>
        <taxon>Eurotiales</taxon>
        <taxon>Aspergillaceae</taxon>
        <taxon>Penicillium</taxon>
    </lineage>
</organism>
<evidence type="ECO:0000313" key="2">
    <source>
        <dbReference type="EMBL" id="KAJ5407911.1"/>
    </source>
</evidence>
<accession>A0A9X0BCS6</accession>
<dbReference type="OrthoDB" id="10368363at2759"/>
<feature type="region of interest" description="Disordered" evidence="1">
    <location>
        <begin position="47"/>
        <end position="68"/>
    </location>
</feature>
<evidence type="ECO:0000256" key="1">
    <source>
        <dbReference type="SAM" id="MobiDB-lite"/>
    </source>
</evidence>
<feature type="compositionally biased region" description="Low complexity" evidence="1">
    <location>
        <begin position="18"/>
        <end position="35"/>
    </location>
</feature>
<proteinExistence type="predicted"/>
<name>A0A9X0BCS6_9EURO</name>
<reference evidence="2" key="1">
    <citation type="submission" date="2022-12" db="EMBL/GenBank/DDBJ databases">
        <authorList>
            <person name="Petersen C."/>
        </authorList>
    </citation>
    <scope>NUCLEOTIDE SEQUENCE</scope>
    <source>
        <strain evidence="2">IBT 29677</strain>
    </source>
</reference>
<comment type="caution">
    <text evidence="2">The sequence shown here is derived from an EMBL/GenBank/DDBJ whole genome shotgun (WGS) entry which is preliminary data.</text>
</comment>
<evidence type="ECO:0000313" key="3">
    <source>
        <dbReference type="Proteomes" id="UP001147747"/>
    </source>
</evidence>
<dbReference type="RefSeq" id="XP_056492226.1">
    <property type="nucleotide sequence ID" value="XM_056626431.1"/>
</dbReference>
<reference evidence="2" key="2">
    <citation type="journal article" date="2023" name="IMA Fungus">
        <title>Comparative genomic study of the Penicillium genus elucidates a diverse pangenome and 15 lateral gene transfer events.</title>
        <authorList>
            <person name="Petersen C."/>
            <person name="Sorensen T."/>
            <person name="Nielsen M.R."/>
            <person name="Sondergaard T.E."/>
            <person name="Sorensen J.L."/>
            <person name="Fitzpatrick D.A."/>
            <person name="Frisvad J.C."/>
            <person name="Nielsen K.L."/>
        </authorList>
    </citation>
    <scope>NUCLEOTIDE SEQUENCE</scope>
    <source>
        <strain evidence="2">IBT 29677</strain>
    </source>
</reference>
<dbReference type="EMBL" id="JAPZBU010000004">
    <property type="protein sequence ID" value="KAJ5407911.1"/>
    <property type="molecule type" value="Genomic_DNA"/>
</dbReference>
<keyword evidence="3" id="KW-1185">Reference proteome</keyword>